<dbReference type="CDD" id="cd00077">
    <property type="entry name" value="HDc"/>
    <property type="match status" value="1"/>
</dbReference>
<dbReference type="Gene3D" id="1.10.3210.10">
    <property type="entry name" value="Hypothetical protein af1432"/>
    <property type="match status" value="1"/>
</dbReference>
<dbReference type="Pfam" id="PF00990">
    <property type="entry name" value="GGDEF"/>
    <property type="match status" value="1"/>
</dbReference>
<dbReference type="PROSITE" id="PS50887">
    <property type="entry name" value="GGDEF"/>
    <property type="match status" value="1"/>
</dbReference>
<dbReference type="AlphaFoldDB" id="A0A4Y7RU16"/>
<feature type="domain" description="HD-GYP" evidence="4">
    <location>
        <begin position="362"/>
        <end position="554"/>
    </location>
</feature>
<dbReference type="SUPFAM" id="SSF109604">
    <property type="entry name" value="HD-domain/PDEase-like"/>
    <property type="match status" value="1"/>
</dbReference>
<dbReference type="EMBL" id="QFFZ01000008">
    <property type="protein sequence ID" value="TEB12270.1"/>
    <property type="molecule type" value="Genomic_DNA"/>
</dbReference>
<dbReference type="SMART" id="SM00471">
    <property type="entry name" value="HDc"/>
    <property type="match status" value="1"/>
</dbReference>
<dbReference type="PROSITE" id="PS50112">
    <property type="entry name" value="PAS"/>
    <property type="match status" value="1"/>
</dbReference>
<dbReference type="PANTHER" id="PTHR43155">
    <property type="entry name" value="CYCLIC DI-GMP PHOSPHODIESTERASE PA4108-RELATED"/>
    <property type="match status" value="1"/>
</dbReference>
<dbReference type="SMART" id="SM00091">
    <property type="entry name" value="PAS"/>
    <property type="match status" value="1"/>
</dbReference>
<dbReference type="InterPro" id="IPR043128">
    <property type="entry name" value="Rev_trsase/Diguanyl_cyclase"/>
</dbReference>
<evidence type="ECO:0000313" key="5">
    <source>
        <dbReference type="EMBL" id="TEB12270.1"/>
    </source>
</evidence>
<dbReference type="Gene3D" id="3.30.70.270">
    <property type="match status" value="1"/>
</dbReference>
<sequence>MMEFAGNSRKHNKLEEALAKERQKFEKLIAEAGKEKIIRFIPLKLQTGEYLVTCEDITQSWLAEQKLRAANRHLLDIIDFLPDATFVVDRSGIVIAWNKAMEEMSGISKDDIIGKGDYAYAVPFYGVRRPVLIDMVMHGDLETEPGYEFVERKENTIYAEVFAPALFKGEGANIWCKASPLYDSEGKITGAIESVRDITERKRAEGQLKYLSLHDNLTGLYNRTFFEEEMQRAADGRFDPVGIIVCDLDGLKFINDTLGHDTGDSLLLASANVIKSAFRKSDIVARIGGDEFAVLLNQSGEKTVEEACDRIKAAIDKYNLAGHEIPLNISMGFAVGSVETASVSDLFKEADNNMYREKLHRSHSARSALVQTLMKALEARDFITEGHALRLQDYVTALARAIGMPKRNVSDLNLLAKFHDIGKVGVRDSILFKPGPLTTEEAGEMQRHSEIGHRIAQSAPDLAPIADWILKHHEWWDGSGYPLGLKEEEIPLECRILAIADAYDAMTNDRPYRKAMPHETAVGELEKSAGVQFDPELVRSFLKFLENNQSGKNM</sequence>
<dbReference type="Proteomes" id="UP000297597">
    <property type="component" value="Unassembled WGS sequence"/>
</dbReference>
<evidence type="ECO:0000313" key="6">
    <source>
        <dbReference type="Proteomes" id="UP000297597"/>
    </source>
</evidence>
<dbReference type="NCBIfam" id="TIGR00229">
    <property type="entry name" value="sensory_box"/>
    <property type="match status" value="1"/>
</dbReference>
<dbReference type="SMART" id="SM00267">
    <property type="entry name" value="GGDEF"/>
    <property type="match status" value="1"/>
</dbReference>
<dbReference type="PROSITE" id="PS50113">
    <property type="entry name" value="PAC"/>
    <property type="match status" value="1"/>
</dbReference>
<dbReference type="SUPFAM" id="SSF55073">
    <property type="entry name" value="Nucleotide cyclase"/>
    <property type="match status" value="1"/>
</dbReference>
<gene>
    <name evidence="5" type="primary">rpfG_7</name>
    <name evidence="5" type="ORF">Pmgp_01161</name>
</gene>
<dbReference type="InterPro" id="IPR035965">
    <property type="entry name" value="PAS-like_dom_sf"/>
</dbReference>
<evidence type="ECO:0000259" key="1">
    <source>
        <dbReference type="PROSITE" id="PS50112"/>
    </source>
</evidence>
<keyword evidence="6" id="KW-1185">Reference proteome</keyword>
<dbReference type="InterPro" id="IPR037522">
    <property type="entry name" value="HD_GYP_dom"/>
</dbReference>
<dbReference type="Pfam" id="PF13487">
    <property type="entry name" value="HD_5"/>
    <property type="match status" value="1"/>
</dbReference>
<accession>A0A4Y7RU16</accession>
<organism evidence="5 6">
    <name type="scientific">Pelotomaculum propionicicum</name>
    <dbReference type="NCBI Taxonomy" id="258475"/>
    <lineage>
        <taxon>Bacteria</taxon>
        <taxon>Bacillati</taxon>
        <taxon>Bacillota</taxon>
        <taxon>Clostridia</taxon>
        <taxon>Eubacteriales</taxon>
        <taxon>Desulfotomaculaceae</taxon>
        <taxon>Pelotomaculum</taxon>
    </lineage>
</organism>
<evidence type="ECO:0000259" key="2">
    <source>
        <dbReference type="PROSITE" id="PS50113"/>
    </source>
</evidence>
<dbReference type="NCBIfam" id="TIGR00254">
    <property type="entry name" value="GGDEF"/>
    <property type="match status" value="1"/>
</dbReference>
<dbReference type="InterPro" id="IPR000014">
    <property type="entry name" value="PAS"/>
</dbReference>
<dbReference type="InterPro" id="IPR000160">
    <property type="entry name" value="GGDEF_dom"/>
</dbReference>
<dbReference type="InterPro" id="IPR003607">
    <property type="entry name" value="HD/PDEase_dom"/>
</dbReference>
<reference evidence="5 6" key="1">
    <citation type="journal article" date="2018" name="Environ. Microbiol.">
        <title>Novel energy conservation strategies and behaviour of Pelotomaculum schinkii driving syntrophic propionate catabolism.</title>
        <authorList>
            <person name="Hidalgo-Ahumada C.A.P."/>
            <person name="Nobu M.K."/>
            <person name="Narihiro T."/>
            <person name="Tamaki H."/>
            <person name="Liu W.T."/>
            <person name="Kamagata Y."/>
            <person name="Stams A.J.M."/>
            <person name="Imachi H."/>
            <person name="Sousa D.Z."/>
        </authorList>
    </citation>
    <scope>NUCLEOTIDE SEQUENCE [LARGE SCALE GENOMIC DNA]</scope>
    <source>
        <strain evidence="5 6">MGP</strain>
    </source>
</reference>
<dbReference type="SUPFAM" id="SSF55785">
    <property type="entry name" value="PYP-like sensor domain (PAS domain)"/>
    <property type="match status" value="1"/>
</dbReference>
<dbReference type="Pfam" id="PF08448">
    <property type="entry name" value="PAS_4"/>
    <property type="match status" value="1"/>
</dbReference>
<proteinExistence type="predicted"/>
<dbReference type="CDD" id="cd00130">
    <property type="entry name" value="PAS"/>
    <property type="match status" value="1"/>
</dbReference>
<dbReference type="PANTHER" id="PTHR43155:SF2">
    <property type="entry name" value="CYCLIC DI-GMP PHOSPHODIESTERASE PA4108"/>
    <property type="match status" value="1"/>
</dbReference>
<evidence type="ECO:0000259" key="3">
    <source>
        <dbReference type="PROSITE" id="PS50887"/>
    </source>
</evidence>
<feature type="domain" description="GGDEF" evidence="3">
    <location>
        <begin position="239"/>
        <end position="371"/>
    </location>
</feature>
<feature type="domain" description="PAC" evidence="2">
    <location>
        <begin position="160"/>
        <end position="210"/>
    </location>
</feature>
<dbReference type="CDD" id="cd01949">
    <property type="entry name" value="GGDEF"/>
    <property type="match status" value="1"/>
</dbReference>
<keyword evidence="5" id="KW-0378">Hydrolase</keyword>
<dbReference type="InterPro" id="IPR029787">
    <property type="entry name" value="Nucleotide_cyclase"/>
</dbReference>
<feature type="domain" description="PAS" evidence="1">
    <location>
        <begin position="70"/>
        <end position="115"/>
    </location>
</feature>
<evidence type="ECO:0000259" key="4">
    <source>
        <dbReference type="PROSITE" id="PS51832"/>
    </source>
</evidence>
<comment type="caution">
    <text evidence="5">The sequence shown here is derived from an EMBL/GenBank/DDBJ whole genome shotgun (WGS) entry which is preliminary data.</text>
</comment>
<dbReference type="GO" id="GO:0071111">
    <property type="term" value="F:cyclic-guanylate-specific phosphodiesterase activity"/>
    <property type="evidence" value="ECO:0007669"/>
    <property type="project" value="UniProtKB-EC"/>
</dbReference>
<name>A0A4Y7RU16_9FIRM</name>
<dbReference type="InterPro" id="IPR013656">
    <property type="entry name" value="PAS_4"/>
</dbReference>
<dbReference type="EC" id="3.1.4.52" evidence="5"/>
<dbReference type="Gene3D" id="3.30.450.20">
    <property type="entry name" value="PAS domain"/>
    <property type="match status" value="1"/>
</dbReference>
<dbReference type="InterPro" id="IPR000700">
    <property type="entry name" value="PAS-assoc_C"/>
</dbReference>
<dbReference type="PROSITE" id="PS51832">
    <property type="entry name" value="HD_GYP"/>
    <property type="match status" value="1"/>
</dbReference>
<protein>
    <submittedName>
        <fullName evidence="5">Cyclic di-GMP phosphodiesterase response regulator RpfG</fullName>
        <ecNumber evidence="5">3.1.4.52</ecNumber>
    </submittedName>
</protein>